<dbReference type="OrthoDB" id="9797538at2"/>
<organism evidence="4 7">
    <name type="scientific">Pseudoduganella albidiflava</name>
    <dbReference type="NCBI Taxonomy" id="321983"/>
    <lineage>
        <taxon>Bacteria</taxon>
        <taxon>Pseudomonadati</taxon>
        <taxon>Pseudomonadota</taxon>
        <taxon>Betaproteobacteria</taxon>
        <taxon>Burkholderiales</taxon>
        <taxon>Oxalobacteraceae</taxon>
        <taxon>Telluria group</taxon>
        <taxon>Pseudoduganella</taxon>
    </lineage>
</organism>
<gene>
    <name evidence="5" type="ORF">EYF70_24660</name>
    <name evidence="4" type="ORF">GCM10007387_37860</name>
</gene>
<evidence type="ECO:0000313" key="4">
    <source>
        <dbReference type="EMBL" id="GGY51836.1"/>
    </source>
</evidence>
<dbReference type="Proteomes" id="UP000628442">
    <property type="component" value="Unassembled WGS sequence"/>
</dbReference>
<accession>A0A411X3R1</accession>
<proteinExistence type="inferred from homology"/>
<dbReference type="EMBL" id="CP036401">
    <property type="protein sequence ID" value="QBI03666.1"/>
    <property type="molecule type" value="Genomic_DNA"/>
</dbReference>
<dbReference type="PROSITE" id="PS00061">
    <property type="entry name" value="ADH_SHORT"/>
    <property type="match status" value="1"/>
</dbReference>
<sequence length="276" mass="29046">MADALATALVAAGPRVFITGASSGIGAALAARYARDGATLGLFARRESALRELAASLSPAVPTSAPGLSRHRVYPGDVCDHAALAAAARDFIAHAGGIDIVIANAGISHGTLTEVPEDLPVFEAIIATNVTATVATFGPFIEAMREQGHGTLVGMASVAGVRGLPGGGGYSASKAAVVTYCEALRLEMRRHGIRVVTIAPGYIDTPMTRQNKYHMPFLMAPERFADRAVRAIGHGVRYRVIPWQMGVVAKLLRWLPDPLYDLAFARAPRKARKSAP</sequence>
<dbReference type="RefSeq" id="WP_131147760.1">
    <property type="nucleotide sequence ID" value="NZ_BMWV01000008.1"/>
</dbReference>
<reference evidence="4" key="1">
    <citation type="journal article" date="2014" name="Int. J. Syst. Evol. Microbiol.">
        <title>Complete genome sequence of Corynebacterium casei LMG S-19264T (=DSM 44701T), isolated from a smear-ripened cheese.</title>
        <authorList>
            <consortium name="US DOE Joint Genome Institute (JGI-PGF)"/>
            <person name="Walter F."/>
            <person name="Albersmeier A."/>
            <person name="Kalinowski J."/>
            <person name="Ruckert C."/>
        </authorList>
    </citation>
    <scope>NUCLEOTIDE SEQUENCE</scope>
    <source>
        <strain evidence="4">KCTC 12343</strain>
    </source>
</reference>
<dbReference type="EMBL" id="BMWV01000008">
    <property type="protein sequence ID" value="GGY51836.1"/>
    <property type="molecule type" value="Genomic_DNA"/>
</dbReference>
<evidence type="ECO:0000313" key="7">
    <source>
        <dbReference type="Proteomes" id="UP000628442"/>
    </source>
</evidence>
<reference evidence="4" key="3">
    <citation type="submission" date="2022-12" db="EMBL/GenBank/DDBJ databases">
        <authorList>
            <person name="Sun Q."/>
            <person name="Kim S."/>
        </authorList>
    </citation>
    <scope>NUCLEOTIDE SEQUENCE</scope>
    <source>
        <strain evidence="4">KCTC 12343</strain>
    </source>
</reference>
<dbReference type="InterPro" id="IPR002347">
    <property type="entry name" value="SDR_fam"/>
</dbReference>
<keyword evidence="6" id="KW-1185">Reference proteome</keyword>
<dbReference type="SUPFAM" id="SSF51735">
    <property type="entry name" value="NAD(P)-binding Rossmann-fold domains"/>
    <property type="match status" value="1"/>
</dbReference>
<comment type="similarity">
    <text evidence="1 3">Belongs to the short-chain dehydrogenases/reductases (SDR) family.</text>
</comment>
<reference evidence="5 6" key="2">
    <citation type="submission" date="2019-02" db="EMBL/GenBank/DDBJ databases">
        <title>Draft Genome Sequences of Six Type Strains of the Genus Massilia.</title>
        <authorList>
            <person name="Miess H."/>
            <person name="Frediansyhah A."/>
            <person name="Gross H."/>
        </authorList>
    </citation>
    <scope>NUCLEOTIDE SEQUENCE [LARGE SCALE GENOMIC DNA]</scope>
    <source>
        <strain evidence="5 6">DSM 17472</strain>
    </source>
</reference>
<dbReference type="Proteomes" id="UP000292307">
    <property type="component" value="Chromosome"/>
</dbReference>
<dbReference type="PRINTS" id="PR00081">
    <property type="entry name" value="GDHRDH"/>
</dbReference>
<dbReference type="NCBIfam" id="NF005437">
    <property type="entry name" value="PRK07024.1"/>
    <property type="match status" value="1"/>
</dbReference>
<dbReference type="PANTHER" id="PTHR44196">
    <property type="entry name" value="DEHYDROGENASE/REDUCTASE SDR FAMILY MEMBER 7B"/>
    <property type="match status" value="1"/>
</dbReference>
<dbReference type="InterPro" id="IPR020904">
    <property type="entry name" value="Sc_DH/Rdtase_CS"/>
</dbReference>
<dbReference type="InterPro" id="IPR036291">
    <property type="entry name" value="NAD(P)-bd_dom_sf"/>
</dbReference>
<evidence type="ECO:0000256" key="2">
    <source>
        <dbReference type="ARBA" id="ARBA00023002"/>
    </source>
</evidence>
<dbReference type="PRINTS" id="PR00080">
    <property type="entry name" value="SDRFAMILY"/>
</dbReference>
<evidence type="ECO:0000313" key="6">
    <source>
        <dbReference type="Proteomes" id="UP000292307"/>
    </source>
</evidence>
<dbReference type="GO" id="GO:0016020">
    <property type="term" value="C:membrane"/>
    <property type="evidence" value="ECO:0007669"/>
    <property type="project" value="TreeGrafter"/>
</dbReference>
<dbReference type="Pfam" id="PF00106">
    <property type="entry name" value="adh_short"/>
    <property type="match status" value="1"/>
</dbReference>
<keyword evidence="2" id="KW-0560">Oxidoreductase</keyword>
<evidence type="ECO:0000256" key="1">
    <source>
        <dbReference type="ARBA" id="ARBA00006484"/>
    </source>
</evidence>
<dbReference type="Gene3D" id="3.40.50.720">
    <property type="entry name" value="NAD(P)-binding Rossmann-like Domain"/>
    <property type="match status" value="1"/>
</dbReference>
<dbReference type="PANTHER" id="PTHR44196:SF1">
    <property type="entry name" value="DEHYDROGENASE_REDUCTASE SDR FAMILY MEMBER 7B"/>
    <property type="match status" value="1"/>
</dbReference>
<protein>
    <submittedName>
        <fullName evidence="5">SDR family oxidoreductase</fullName>
    </submittedName>
    <submittedName>
        <fullName evidence="4">Short-chain dehydrogenase</fullName>
    </submittedName>
</protein>
<evidence type="ECO:0000256" key="3">
    <source>
        <dbReference type="RuleBase" id="RU000363"/>
    </source>
</evidence>
<dbReference type="GO" id="GO:0016491">
    <property type="term" value="F:oxidoreductase activity"/>
    <property type="evidence" value="ECO:0007669"/>
    <property type="project" value="UniProtKB-KW"/>
</dbReference>
<dbReference type="AlphaFoldDB" id="A0A411X3R1"/>
<name>A0A411X3R1_9BURK</name>
<evidence type="ECO:0000313" key="5">
    <source>
        <dbReference type="EMBL" id="QBI03666.1"/>
    </source>
</evidence>